<organism evidence="1 2">
    <name type="scientific">Chryseobacterium kimseyorum</name>
    <dbReference type="NCBI Taxonomy" id="2984028"/>
    <lineage>
        <taxon>Bacteria</taxon>
        <taxon>Pseudomonadati</taxon>
        <taxon>Bacteroidota</taxon>
        <taxon>Flavobacteriia</taxon>
        <taxon>Flavobacteriales</taxon>
        <taxon>Weeksellaceae</taxon>
        <taxon>Chryseobacterium group</taxon>
        <taxon>Chryseobacterium</taxon>
    </lineage>
</organism>
<comment type="caution">
    <text evidence="1">The sequence shown here is derived from an EMBL/GenBank/DDBJ whole genome shotgun (WGS) entry which is preliminary data.</text>
</comment>
<reference evidence="1" key="1">
    <citation type="submission" date="2022-10" db="EMBL/GenBank/DDBJ databases">
        <title>Chryseobacterium babae sp. nov. isolated from the gut of the beetle Oryctes rhinoceros, and Chryseobacterium kimseyorum sp. nov., isolated from a stick insect rearing cage.</title>
        <authorList>
            <person name="Shelomi M."/>
            <person name="Han C.-J."/>
            <person name="Chen W.-M."/>
            <person name="Chen H.-K."/>
            <person name="Liaw S.-J."/>
            <person name="Muhle E."/>
            <person name="Clermont D."/>
        </authorList>
    </citation>
    <scope>NUCLEOTIDE SEQUENCE</scope>
    <source>
        <strain evidence="1">09-1422</strain>
    </source>
</reference>
<sequence>MITMCGDNIVNASDKNTYHINTELLDKNTVRVKFSFSRNNAGCGIIKNANCYEVEVVDISNQILYGKLLRLYVICPEILNGILHKEYYNIKITNDMTSLEKTVNMSCSNNLKNQNIREALLLNIE</sequence>
<dbReference type="RefSeq" id="WP_264751043.1">
    <property type="nucleotide sequence ID" value="NZ_JAPDHW010000011.1"/>
</dbReference>
<dbReference type="Proteomes" id="UP001163731">
    <property type="component" value="Unassembled WGS sequence"/>
</dbReference>
<keyword evidence="2" id="KW-1185">Reference proteome</keyword>
<dbReference type="EMBL" id="JAPDHW010000011">
    <property type="protein sequence ID" value="MCW3169875.1"/>
    <property type="molecule type" value="Genomic_DNA"/>
</dbReference>
<accession>A0ABT3I1C1</accession>
<gene>
    <name evidence="1" type="ORF">OMO38_15220</name>
</gene>
<evidence type="ECO:0000313" key="2">
    <source>
        <dbReference type="Proteomes" id="UP001163731"/>
    </source>
</evidence>
<evidence type="ECO:0000313" key="1">
    <source>
        <dbReference type="EMBL" id="MCW3169875.1"/>
    </source>
</evidence>
<protein>
    <submittedName>
        <fullName evidence="1">Uncharacterized protein</fullName>
    </submittedName>
</protein>
<proteinExistence type="predicted"/>
<name>A0ABT3I1C1_9FLAO</name>